<dbReference type="GO" id="GO:0006952">
    <property type="term" value="P:defense response"/>
    <property type="evidence" value="ECO:0007669"/>
    <property type="project" value="UniProtKB-KW"/>
</dbReference>
<feature type="region of interest" description="Disordered" evidence="8">
    <location>
        <begin position="1"/>
        <end position="38"/>
    </location>
</feature>
<evidence type="ECO:0000256" key="7">
    <source>
        <dbReference type="ARBA" id="ARBA00023242"/>
    </source>
</evidence>
<dbReference type="Proteomes" id="UP001567538">
    <property type="component" value="Unassembled WGS sequence"/>
</dbReference>
<dbReference type="Pfam" id="PF00847">
    <property type="entry name" value="AP2"/>
    <property type="match status" value="1"/>
</dbReference>
<comment type="subcellular location">
    <subcellularLocation>
        <location evidence="1">Nucleus</location>
    </subcellularLocation>
</comment>
<dbReference type="InterPro" id="IPR016177">
    <property type="entry name" value="DNA-bd_dom_sf"/>
</dbReference>
<evidence type="ECO:0000256" key="8">
    <source>
        <dbReference type="SAM" id="MobiDB-lite"/>
    </source>
</evidence>
<dbReference type="PRINTS" id="PR00367">
    <property type="entry name" value="ETHRSPELEMNT"/>
</dbReference>
<feature type="domain" description="AP2/ERF" evidence="9">
    <location>
        <begin position="39"/>
        <end position="96"/>
    </location>
</feature>
<keyword evidence="7" id="KW-0539">Nucleus</keyword>
<dbReference type="InterPro" id="IPR036955">
    <property type="entry name" value="AP2/ERF_dom_sf"/>
</dbReference>
<keyword evidence="10" id="KW-0675">Receptor</keyword>
<keyword evidence="4" id="KW-0805">Transcription regulation</keyword>
<dbReference type="FunFam" id="3.30.730.10:FF:000001">
    <property type="entry name" value="Ethylene-responsive transcription factor 2"/>
    <property type="match status" value="1"/>
</dbReference>
<evidence type="ECO:0000256" key="3">
    <source>
        <dbReference type="ARBA" id="ARBA00022821"/>
    </source>
</evidence>
<keyword evidence="2" id="KW-0936">Ethylene signaling pathway</keyword>
<dbReference type="EMBL" id="JBEAFC010000005">
    <property type="protein sequence ID" value="KAL1556746.1"/>
    <property type="molecule type" value="Genomic_DNA"/>
</dbReference>
<dbReference type="SMART" id="SM00380">
    <property type="entry name" value="AP2"/>
    <property type="match status" value="1"/>
</dbReference>
<keyword evidence="11" id="KW-1185">Reference proteome</keyword>
<dbReference type="PROSITE" id="PS51032">
    <property type="entry name" value="AP2_ERF"/>
    <property type="match status" value="1"/>
</dbReference>
<dbReference type="CDD" id="cd00018">
    <property type="entry name" value="AP2"/>
    <property type="match status" value="1"/>
</dbReference>
<evidence type="ECO:0000259" key="9">
    <source>
        <dbReference type="PROSITE" id="PS51032"/>
    </source>
</evidence>
<keyword evidence="6" id="KW-0804">Transcription</keyword>
<dbReference type="SUPFAM" id="SSF54171">
    <property type="entry name" value="DNA-binding domain"/>
    <property type="match status" value="1"/>
</dbReference>
<accession>A0ABD1HJX8</accession>
<dbReference type="InterPro" id="IPR001471">
    <property type="entry name" value="AP2/ERF_dom"/>
</dbReference>
<name>A0ABD1HJX8_SALDI</name>
<keyword evidence="3" id="KW-0611">Plant defense</keyword>
<evidence type="ECO:0000313" key="11">
    <source>
        <dbReference type="Proteomes" id="UP001567538"/>
    </source>
</evidence>
<dbReference type="PANTHER" id="PTHR31677">
    <property type="entry name" value="AP2 DOMAIN CLASS TRANSCRIPTION FACTOR"/>
    <property type="match status" value="1"/>
</dbReference>
<dbReference type="GO" id="GO:0003677">
    <property type="term" value="F:DNA binding"/>
    <property type="evidence" value="ECO:0007669"/>
    <property type="project" value="UniProtKB-KW"/>
</dbReference>
<proteinExistence type="predicted"/>
<organism evidence="10 11">
    <name type="scientific">Salvia divinorum</name>
    <name type="common">Maria pastora</name>
    <name type="synonym">Diviner's sage</name>
    <dbReference type="NCBI Taxonomy" id="28513"/>
    <lineage>
        <taxon>Eukaryota</taxon>
        <taxon>Viridiplantae</taxon>
        <taxon>Streptophyta</taxon>
        <taxon>Embryophyta</taxon>
        <taxon>Tracheophyta</taxon>
        <taxon>Spermatophyta</taxon>
        <taxon>Magnoliopsida</taxon>
        <taxon>eudicotyledons</taxon>
        <taxon>Gunneridae</taxon>
        <taxon>Pentapetalae</taxon>
        <taxon>asterids</taxon>
        <taxon>lamiids</taxon>
        <taxon>Lamiales</taxon>
        <taxon>Lamiaceae</taxon>
        <taxon>Nepetoideae</taxon>
        <taxon>Mentheae</taxon>
        <taxon>Salviinae</taxon>
        <taxon>Salvia</taxon>
        <taxon>Salvia subgen. Calosphace</taxon>
    </lineage>
</organism>
<gene>
    <name evidence="10" type="primary">ESR1</name>
    <name evidence="10" type="ORF">AAHA92_12327</name>
</gene>
<dbReference type="GO" id="GO:0009873">
    <property type="term" value="P:ethylene-activated signaling pathway"/>
    <property type="evidence" value="ECO:0007669"/>
    <property type="project" value="UniProtKB-KW"/>
</dbReference>
<dbReference type="GO" id="GO:0005634">
    <property type="term" value="C:nucleus"/>
    <property type="evidence" value="ECO:0007669"/>
    <property type="project" value="UniProtKB-SubCell"/>
</dbReference>
<dbReference type="Gene3D" id="3.30.730.10">
    <property type="entry name" value="AP2/ERF domain"/>
    <property type="match status" value="1"/>
</dbReference>
<sequence>MEEALKRLNAAPTAAAPRRCAGGKRPHKDSPGPFGANIRYRGVRRRPWGRYAAEIRDPQSKERRWLGTFDTAEEAACAYDCAARAMRGVKARTNFVYPSHHHTGAASENLLPSFAYGKYLSRRYSPPAPILAEILTDFCPVTTSVHQLLNIWNPTPISLSPPIF</sequence>
<protein>
    <submittedName>
        <fullName evidence="10">Estrogen receptor</fullName>
    </submittedName>
</protein>
<evidence type="ECO:0000256" key="2">
    <source>
        <dbReference type="ARBA" id="ARBA00022745"/>
    </source>
</evidence>
<evidence type="ECO:0000313" key="10">
    <source>
        <dbReference type="EMBL" id="KAL1556746.1"/>
    </source>
</evidence>
<feature type="compositionally biased region" description="Low complexity" evidence="8">
    <location>
        <begin position="10"/>
        <end position="20"/>
    </location>
</feature>
<evidence type="ECO:0000256" key="5">
    <source>
        <dbReference type="ARBA" id="ARBA00023125"/>
    </source>
</evidence>
<evidence type="ECO:0000256" key="6">
    <source>
        <dbReference type="ARBA" id="ARBA00023163"/>
    </source>
</evidence>
<evidence type="ECO:0000256" key="1">
    <source>
        <dbReference type="ARBA" id="ARBA00004123"/>
    </source>
</evidence>
<dbReference type="AlphaFoldDB" id="A0ABD1HJX8"/>
<keyword evidence="5" id="KW-0238">DNA-binding</keyword>
<reference evidence="10 11" key="1">
    <citation type="submission" date="2024-06" db="EMBL/GenBank/DDBJ databases">
        <title>A chromosome level genome sequence of Diviner's sage (Salvia divinorum).</title>
        <authorList>
            <person name="Ford S.A."/>
            <person name="Ro D.-K."/>
            <person name="Ness R.W."/>
            <person name="Phillips M.A."/>
        </authorList>
    </citation>
    <scope>NUCLEOTIDE SEQUENCE [LARGE SCALE GENOMIC DNA]</scope>
    <source>
        <strain evidence="10">SAF-2024a</strain>
        <tissue evidence="10">Leaf</tissue>
    </source>
</reference>
<evidence type="ECO:0000256" key="4">
    <source>
        <dbReference type="ARBA" id="ARBA00023015"/>
    </source>
</evidence>
<comment type="caution">
    <text evidence="10">The sequence shown here is derived from an EMBL/GenBank/DDBJ whole genome shotgun (WGS) entry which is preliminary data.</text>
</comment>
<dbReference type="PANTHER" id="PTHR31677:SF146">
    <property type="entry name" value="ETHYLENE-RESPONSIVE TRANSCRIPTION FACTOR ESR2"/>
    <property type="match status" value="1"/>
</dbReference>